<feature type="transmembrane region" description="Helical" evidence="9">
    <location>
        <begin position="150"/>
        <end position="172"/>
    </location>
</feature>
<evidence type="ECO:0000256" key="6">
    <source>
        <dbReference type="ARBA" id="ARBA00022989"/>
    </source>
</evidence>
<evidence type="ECO:0000256" key="7">
    <source>
        <dbReference type="ARBA" id="ARBA00023136"/>
    </source>
</evidence>
<comment type="subcellular location">
    <subcellularLocation>
        <location evidence="1">Cell membrane</location>
        <topology evidence="1">Multi-pass membrane protein</topology>
    </subcellularLocation>
</comment>
<comment type="function">
    <text evidence="8">Major component of the acid-resistance (AR) system allowing enteric pathogens to survive the acidic environment in the stomach. Exchanges extracellular arginine for its intracellular decarboxylation product agmatine (Agm) thereby expelling intracellular protons. Probably undergoes several conformational states in order to translocate the substrate across the membrane; keeps the substrate accessible to only 1 side of the membrane at a time by opening and closing 3 membrane-internal gates.</text>
</comment>
<proteinExistence type="inferred from homology"/>
<feature type="transmembrane region" description="Helical" evidence="9">
    <location>
        <begin position="121"/>
        <end position="138"/>
    </location>
</feature>
<feature type="transmembrane region" description="Helical" evidence="9">
    <location>
        <begin position="410"/>
        <end position="428"/>
    </location>
</feature>
<feature type="transmembrane region" description="Helical" evidence="9">
    <location>
        <begin position="385"/>
        <end position="404"/>
    </location>
</feature>
<feature type="transmembrane region" description="Helical" evidence="9">
    <location>
        <begin position="352"/>
        <end position="373"/>
    </location>
</feature>
<dbReference type="Proteomes" id="UP001549184">
    <property type="component" value="Unassembled WGS sequence"/>
</dbReference>
<evidence type="ECO:0000256" key="3">
    <source>
        <dbReference type="ARBA" id="ARBA00021069"/>
    </source>
</evidence>
<organism evidence="10 11">
    <name type="scientific">Dyella japonica</name>
    <dbReference type="NCBI Taxonomy" id="231455"/>
    <lineage>
        <taxon>Bacteria</taxon>
        <taxon>Pseudomonadati</taxon>
        <taxon>Pseudomonadota</taxon>
        <taxon>Gammaproteobacteria</taxon>
        <taxon>Lysobacterales</taxon>
        <taxon>Rhodanobacteraceae</taxon>
        <taxon>Dyella</taxon>
    </lineage>
</organism>
<evidence type="ECO:0000256" key="8">
    <source>
        <dbReference type="ARBA" id="ARBA00045636"/>
    </source>
</evidence>
<evidence type="ECO:0000256" key="9">
    <source>
        <dbReference type="SAM" id="Phobius"/>
    </source>
</evidence>
<evidence type="ECO:0000256" key="2">
    <source>
        <dbReference type="ARBA" id="ARBA00008220"/>
    </source>
</evidence>
<feature type="transmembrane region" description="Helical" evidence="9">
    <location>
        <begin position="12"/>
        <end position="30"/>
    </location>
</feature>
<feature type="transmembrane region" description="Helical" evidence="9">
    <location>
        <begin position="90"/>
        <end position="115"/>
    </location>
</feature>
<feature type="transmembrane region" description="Helical" evidence="9">
    <location>
        <begin position="269"/>
        <end position="295"/>
    </location>
</feature>
<dbReference type="PIRSF" id="PIRSF006060">
    <property type="entry name" value="AA_transporter"/>
    <property type="match status" value="1"/>
</dbReference>
<evidence type="ECO:0000313" key="11">
    <source>
        <dbReference type="Proteomes" id="UP001549184"/>
    </source>
</evidence>
<dbReference type="InterPro" id="IPR002293">
    <property type="entry name" value="AA/rel_permease1"/>
</dbReference>
<name>A0ABV2JPF7_9GAMM</name>
<dbReference type="InterPro" id="IPR050367">
    <property type="entry name" value="APC_superfamily"/>
</dbReference>
<keyword evidence="7 9" id="KW-0472">Membrane</keyword>
<gene>
    <name evidence="10" type="ORF">ABIC75_000416</name>
</gene>
<comment type="caution">
    <text evidence="10">The sequence shown here is derived from an EMBL/GenBank/DDBJ whole genome shotgun (WGS) entry which is preliminary data.</text>
</comment>
<dbReference type="EMBL" id="JBEPMU010000001">
    <property type="protein sequence ID" value="MET3650714.1"/>
    <property type="molecule type" value="Genomic_DNA"/>
</dbReference>
<evidence type="ECO:0000256" key="1">
    <source>
        <dbReference type="ARBA" id="ARBA00004651"/>
    </source>
</evidence>
<evidence type="ECO:0000313" key="10">
    <source>
        <dbReference type="EMBL" id="MET3650714.1"/>
    </source>
</evidence>
<keyword evidence="4" id="KW-1003">Cell membrane</keyword>
<keyword evidence="6 9" id="KW-1133">Transmembrane helix</keyword>
<keyword evidence="5 9" id="KW-0812">Transmembrane</keyword>
<sequence length="431" mass="45587">MSTGGGKKMGLMGASSLVVANMVGTGLFLLPSSLASVGSISILGWIVAALGASALGLVFAHLGMVEPKAGGPYAYARDHMGAFPAFQTNFLYWVANVIGNVAIAVSVTGYLAVFFPVLKHPWIANACTAGVIWLFVWLNTRDARAVGHFTAISTVAGILPIAFVGLLGWFWFRPDVFMASWNPEEMPTMTAIGRSGAIALWAFLGVESAAVSAGVIENPKRNVPLATIIGLLISTAIYISCCTVLMGIIPGSQLRISGAPFAEAAQAMLGPWAAVIISLAAILKASGSLVGWILIVAQSGEAAARDGMFPHRFSLTNKHGMPVQNLVITGIMMTLMLLITTSPDLATQFAHITDATVVLMVLPYLYSVVAMWRLNRDIDMSTAKLQFYVVIGVMACLYCLSVVLGQGAELGRKALLILLISAPLFALIKKR</sequence>
<evidence type="ECO:0000256" key="5">
    <source>
        <dbReference type="ARBA" id="ARBA00022692"/>
    </source>
</evidence>
<evidence type="ECO:0000256" key="4">
    <source>
        <dbReference type="ARBA" id="ARBA00022475"/>
    </source>
</evidence>
<protein>
    <recommendedName>
        <fullName evidence="3">Arginine/agmatine antiporter</fullName>
    </recommendedName>
</protein>
<reference evidence="10 11" key="1">
    <citation type="submission" date="2024-06" db="EMBL/GenBank/DDBJ databases">
        <title>Sorghum-associated microbial communities from plants grown in Nebraska, USA.</title>
        <authorList>
            <person name="Schachtman D."/>
        </authorList>
    </citation>
    <scope>NUCLEOTIDE SEQUENCE [LARGE SCALE GENOMIC DNA]</scope>
    <source>
        <strain evidence="10 11">1073</strain>
    </source>
</reference>
<keyword evidence="11" id="KW-1185">Reference proteome</keyword>
<dbReference type="PANTHER" id="PTHR42770:SF18">
    <property type="entry name" value="ARGININE_AGMATINE ANTIPORTER"/>
    <property type="match status" value="1"/>
</dbReference>
<dbReference type="Gene3D" id="1.20.1740.10">
    <property type="entry name" value="Amino acid/polyamine transporter I"/>
    <property type="match status" value="1"/>
</dbReference>
<dbReference type="RefSeq" id="WP_354012199.1">
    <property type="nucleotide sequence ID" value="NZ_JBEPMU010000001.1"/>
</dbReference>
<feature type="transmembrane region" description="Helical" evidence="9">
    <location>
        <begin position="228"/>
        <end position="249"/>
    </location>
</feature>
<feature type="transmembrane region" description="Helical" evidence="9">
    <location>
        <begin position="192"/>
        <end position="216"/>
    </location>
</feature>
<dbReference type="Pfam" id="PF13520">
    <property type="entry name" value="AA_permease_2"/>
    <property type="match status" value="1"/>
</dbReference>
<dbReference type="PANTHER" id="PTHR42770">
    <property type="entry name" value="AMINO ACID TRANSPORTER-RELATED"/>
    <property type="match status" value="1"/>
</dbReference>
<accession>A0ABV2JPF7</accession>
<feature type="transmembrane region" description="Helical" evidence="9">
    <location>
        <begin position="322"/>
        <end position="340"/>
    </location>
</feature>
<feature type="transmembrane region" description="Helical" evidence="9">
    <location>
        <begin position="42"/>
        <end position="62"/>
    </location>
</feature>
<comment type="similarity">
    <text evidence="2">Belongs to the amino acid-polyamine-organocation (APC) superfamily. Basic amino acid/polyamine antiporter (APA) (TC 2.A.3.2) family.</text>
</comment>